<gene>
    <name evidence="1" type="ORF">g.44836</name>
</gene>
<feature type="non-terminal residue" evidence="1">
    <location>
        <position position="204"/>
    </location>
</feature>
<dbReference type="AlphaFoldDB" id="A0A1B6MCE3"/>
<organism evidence="1">
    <name type="scientific">Graphocephala atropunctata</name>
    <dbReference type="NCBI Taxonomy" id="36148"/>
    <lineage>
        <taxon>Eukaryota</taxon>
        <taxon>Metazoa</taxon>
        <taxon>Ecdysozoa</taxon>
        <taxon>Arthropoda</taxon>
        <taxon>Hexapoda</taxon>
        <taxon>Insecta</taxon>
        <taxon>Pterygota</taxon>
        <taxon>Neoptera</taxon>
        <taxon>Paraneoptera</taxon>
        <taxon>Hemiptera</taxon>
        <taxon>Auchenorrhyncha</taxon>
        <taxon>Membracoidea</taxon>
        <taxon>Cicadellidae</taxon>
        <taxon>Cicadellinae</taxon>
        <taxon>Cicadellini</taxon>
        <taxon>Graphocephala</taxon>
    </lineage>
</organism>
<sequence length="204" mass="23737">MLSKSLKYNVNLDHKFNTIEDDLINIDIAIKNKPKPLHDPLRYSFIHELEKTNLEKNNTKTIKQAKQDMMVIKSISSKLSDNDALITNADKSNTTVIMTKNDYKEKVNNFLQQIELTKLTKNPTQDYNKATNSTISKCKSLTKLEQFKMKTINPQAPSLRGQPKTHKENTPIRPIVNFRNAPTYKLCKYLNNKIKKNIMWEHNF</sequence>
<dbReference type="EMBL" id="GEBQ01006381">
    <property type="protein sequence ID" value="JAT33596.1"/>
    <property type="molecule type" value="Transcribed_RNA"/>
</dbReference>
<reference evidence="1" key="1">
    <citation type="submission" date="2015-11" db="EMBL/GenBank/DDBJ databases">
        <title>De novo transcriptome assembly of four potential Pierce s Disease insect vectors from Arizona vineyards.</title>
        <authorList>
            <person name="Tassone E.E."/>
        </authorList>
    </citation>
    <scope>NUCLEOTIDE SEQUENCE</scope>
</reference>
<name>A0A1B6MCE3_9HEMI</name>
<proteinExistence type="predicted"/>
<evidence type="ECO:0000313" key="1">
    <source>
        <dbReference type="EMBL" id="JAT33596.1"/>
    </source>
</evidence>
<accession>A0A1B6MCE3</accession>
<protein>
    <submittedName>
        <fullName evidence="1">Uncharacterized protein</fullName>
    </submittedName>
</protein>